<dbReference type="PANTHER" id="PTHR35568">
    <property type="entry name" value="TRANSCRIPTIONAL REGULATOR DAUR"/>
    <property type="match status" value="1"/>
</dbReference>
<dbReference type="InterPro" id="IPR039446">
    <property type="entry name" value="DauR-like"/>
</dbReference>
<dbReference type="InterPro" id="IPR013559">
    <property type="entry name" value="YheO"/>
</dbReference>
<dbReference type="AlphaFoldDB" id="A0A735A9I2"/>
<name>A0A735A9I2_SALNE</name>
<evidence type="ECO:0000313" key="3">
    <source>
        <dbReference type="EMBL" id="HAE6741728.1"/>
    </source>
</evidence>
<feature type="domain" description="YheO-like" evidence="1">
    <location>
        <begin position="15"/>
        <end position="122"/>
    </location>
</feature>
<dbReference type="EMBL" id="DAASRP010000009">
    <property type="protein sequence ID" value="HAE6741728.1"/>
    <property type="molecule type" value="Genomic_DNA"/>
</dbReference>
<proteinExistence type="predicted"/>
<organism evidence="3">
    <name type="scientific">Salmonella newport</name>
    <dbReference type="NCBI Taxonomy" id="108619"/>
    <lineage>
        <taxon>Bacteria</taxon>
        <taxon>Pseudomonadati</taxon>
        <taxon>Pseudomonadota</taxon>
        <taxon>Gammaproteobacteria</taxon>
        <taxon>Enterobacterales</taxon>
        <taxon>Enterobacteriaceae</taxon>
        <taxon>Salmonella</taxon>
    </lineage>
</organism>
<sequence>MKNNVKFDHNDHSILNSYKSILDGLSLFLGDGFEFVLHSLEDLDRSAIKVVNGQFSNRAEGAPITDVAMQLLKEIKKSGDNNKNMVYVNNQNCRSPIKSATLPITGSNGKIIGLLCINFHLSIPLHDFLSGFFNIFDEKTIKPINENYATNSEYLITSALDVAKAEVHNNDKITASNHNKTIISLLYERGIFELKDAVHIIASDLKISKNTVYLHIRSCSKQAQ</sequence>
<dbReference type="Pfam" id="PF13309">
    <property type="entry name" value="HTH_22"/>
    <property type="match status" value="1"/>
</dbReference>
<reference evidence="3" key="1">
    <citation type="journal article" date="2018" name="Genome Biol.">
        <title>SKESA: strategic k-mer extension for scrupulous assemblies.</title>
        <authorList>
            <person name="Souvorov A."/>
            <person name="Agarwala R."/>
            <person name="Lipman D.J."/>
        </authorList>
    </citation>
    <scope>NUCLEOTIDE SEQUENCE</scope>
    <source>
        <strain evidence="3">10-4660</strain>
    </source>
</reference>
<evidence type="ECO:0000259" key="1">
    <source>
        <dbReference type="Pfam" id="PF08348"/>
    </source>
</evidence>
<protein>
    <recommendedName>
        <fullName evidence="4">Transcriptional regulator</fullName>
    </recommendedName>
</protein>
<dbReference type="InterPro" id="IPR039445">
    <property type="entry name" value="DauR-like_HTH"/>
</dbReference>
<evidence type="ECO:0008006" key="4">
    <source>
        <dbReference type="Google" id="ProtNLM"/>
    </source>
</evidence>
<gene>
    <name evidence="3" type="ORF">G4K95_002047</name>
</gene>
<accession>A0A735A9I2</accession>
<evidence type="ECO:0000259" key="2">
    <source>
        <dbReference type="Pfam" id="PF13309"/>
    </source>
</evidence>
<comment type="caution">
    <text evidence="3">The sequence shown here is derived from an EMBL/GenBank/DDBJ whole genome shotgun (WGS) entry which is preliminary data.</text>
</comment>
<dbReference type="Pfam" id="PF08348">
    <property type="entry name" value="PAS_6"/>
    <property type="match status" value="1"/>
</dbReference>
<reference evidence="3" key="2">
    <citation type="submission" date="2018-07" db="EMBL/GenBank/DDBJ databases">
        <authorList>
            <consortium name="NCBI Pathogen Detection Project"/>
        </authorList>
    </citation>
    <scope>NUCLEOTIDE SEQUENCE</scope>
    <source>
        <strain evidence="3">10-4660</strain>
    </source>
</reference>
<feature type="domain" description="Transcriptional regulator DauR-like HTH" evidence="2">
    <location>
        <begin position="165"/>
        <end position="217"/>
    </location>
</feature>
<dbReference type="PANTHER" id="PTHR35568:SF1">
    <property type="entry name" value="TRANSCRIPTIONAL REGULATOR DAUR"/>
    <property type="match status" value="1"/>
</dbReference>